<evidence type="ECO:0000256" key="1">
    <source>
        <dbReference type="ARBA" id="ARBA00004141"/>
    </source>
</evidence>
<dbReference type="Pfam" id="PF06271">
    <property type="entry name" value="RDD"/>
    <property type="match status" value="1"/>
</dbReference>
<keyword evidence="3 5" id="KW-1133">Transmembrane helix</keyword>
<dbReference type="InterPro" id="IPR010432">
    <property type="entry name" value="RDD"/>
</dbReference>
<keyword evidence="8" id="KW-1185">Reference proteome</keyword>
<keyword evidence="4 5" id="KW-0472">Membrane</keyword>
<evidence type="ECO:0000259" key="6">
    <source>
        <dbReference type="Pfam" id="PF06271"/>
    </source>
</evidence>
<evidence type="ECO:0000256" key="4">
    <source>
        <dbReference type="ARBA" id="ARBA00023136"/>
    </source>
</evidence>
<comment type="subcellular location">
    <subcellularLocation>
        <location evidence="1">Membrane</location>
        <topology evidence="1">Multi-pass membrane protein</topology>
    </subcellularLocation>
</comment>
<feature type="domain" description="RDD" evidence="6">
    <location>
        <begin position="34"/>
        <end position="156"/>
    </location>
</feature>
<feature type="transmembrane region" description="Helical" evidence="5">
    <location>
        <begin position="38"/>
        <end position="57"/>
    </location>
</feature>
<evidence type="ECO:0000313" key="8">
    <source>
        <dbReference type="Proteomes" id="UP001055804"/>
    </source>
</evidence>
<evidence type="ECO:0000256" key="5">
    <source>
        <dbReference type="SAM" id="Phobius"/>
    </source>
</evidence>
<comment type="caution">
    <text evidence="7">The sequence shown here is derived from an EMBL/GenBank/DDBJ whole genome shotgun (WGS) entry which is preliminary data.</text>
</comment>
<evidence type="ECO:0000313" key="7">
    <source>
        <dbReference type="EMBL" id="MCP1336098.1"/>
    </source>
</evidence>
<feature type="transmembrane region" description="Helical" evidence="5">
    <location>
        <begin position="125"/>
        <end position="144"/>
    </location>
</feature>
<organism evidence="7 8">
    <name type="scientific">Futiania mangrovi</name>
    <dbReference type="NCBI Taxonomy" id="2959716"/>
    <lineage>
        <taxon>Bacteria</taxon>
        <taxon>Pseudomonadati</taxon>
        <taxon>Pseudomonadota</taxon>
        <taxon>Alphaproteobacteria</taxon>
        <taxon>Futianiales</taxon>
        <taxon>Futianiaceae</taxon>
        <taxon>Futiania</taxon>
    </lineage>
</organism>
<name>A0A9J6PJ48_9PROT</name>
<dbReference type="Proteomes" id="UP001055804">
    <property type="component" value="Unassembled WGS sequence"/>
</dbReference>
<feature type="transmembrane region" description="Helical" evidence="5">
    <location>
        <begin position="64"/>
        <end position="88"/>
    </location>
</feature>
<dbReference type="EMBL" id="JAMZFT010000001">
    <property type="protein sequence ID" value="MCP1336098.1"/>
    <property type="molecule type" value="Genomic_DNA"/>
</dbReference>
<proteinExistence type="predicted"/>
<protein>
    <submittedName>
        <fullName evidence="7">RDD family protein</fullName>
    </submittedName>
</protein>
<accession>A0A9J6PJ48</accession>
<dbReference type="RefSeq" id="WP_269332014.1">
    <property type="nucleotide sequence ID" value="NZ_JAMZFT010000001.1"/>
</dbReference>
<keyword evidence="2 5" id="KW-0812">Transmembrane</keyword>
<gene>
    <name evidence="7" type="ORF">NJQ99_06755</name>
</gene>
<reference evidence="7" key="1">
    <citation type="submission" date="2022-06" db="EMBL/GenBank/DDBJ databases">
        <title>Isolation and Genomics of Futiania mangrovii gen. nov., sp. nov., a Rare and Metabolically-versatile member in the Class Alphaproteobacteria.</title>
        <authorList>
            <person name="Liu L."/>
            <person name="Huang W.-C."/>
            <person name="Pan J."/>
            <person name="Li J."/>
            <person name="Huang Y."/>
            <person name="Du H."/>
            <person name="Liu Y."/>
            <person name="Li M."/>
        </authorList>
    </citation>
    <scope>NUCLEOTIDE SEQUENCE</scope>
    <source>
        <strain evidence="7">FT118</strain>
    </source>
</reference>
<dbReference type="GO" id="GO:0016020">
    <property type="term" value="C:membrane"/>
    <property type="evidence" value="ECO:0007669"/>
    <property type="project" value="UniProtKB-SubCell"/>
</dbReference>
<sequence>MSDYSHASGPGFRARPAAELTDVDLRPDLYDGVVTKRIGAFVVDVVLISVLVLLGYLATFVMGFLTLGLAWLAFGLVFPAIALGYHMVSIGGPWSATPGMRLMGLEMFETTGGRATWIVGLAHPLIFWISGTLTAFLVVFIALFDARGRTLQDMLTGVVVVNRLPG</sequence>
<evidence type="ECO:0000256" key="2">
    <source>
        <dbReference type="ARBA" id="ARBA00022692"/>
    </source>
</evidence>
<evidence type="ECO:0000256" key="3">
    <source>
        <dbReference type="ARBA" id="ARBA00022989"/>
    </source>
</evidence>
<dbReference type="AlphaFoldDB" id="A0A9J6PJ48"/>